<evidence type="ECO:0000259" key="1">
    <source>
        <dbReference type="Pfam" id="PF18051"/>
    </source>
</evidence>
<protein>
    <recommendedName>
        <fullName evidence="1">26S proteasome non-ATPase regulatory subunit RPN1 C-terminal domain-containing protein</fullName>
    </recommendedName>
</protein>
<name>A0ABD2XJZ0_9HYME</name>
<dbReference type="AlphaFoldDB" id="A0ABD2XJZ0"/>
<sequence length="68" mass="7210">MLPVSARVGQAVDVLGKAGDPKSITGGHVHTTPLLMSYGEKAELVTNDEYEPLLSPMEGFVILKSKAD</sequence>
<organism evidence="2 3">
    <name type="scientific">Trichogramma kaykai</name>
    <dbReference type="NCBI Taxonomy" id="54128"/>
    <lineage>
        <taxon>Eukaryota</taxon>
        <taxon>Metazoa</taxon>
        <taxon>Ecdysozoa</taxon>
        <taxon>Arthropoda</taxon>
        <taxon>Hexapoda</taxon>
        <taxon>Insecta</taxon>
        <taxon>Pterygota</taxon>
        <taxon>Neoptera</taxon>
        <taxon>Endopterygota</taxon>
        <taxon>Hymenoptera</taxon>
        <taxon>Apocrita</taxon>
        <taxon>Proctotrupomorpha</taxon>
        <taxon>Chalcidoidea</taxon>
        <taxon>Trichogrammatidae</taxon>
        <taxon>Trichogramma</taxon>
    </lineage>
</organism>
<dbReference type="EMBL" id="JBJJXI010000021">
    <property type="protein sequence ID" value="KAL3405118.1"/>
    <property type="molecule type" value="Genomic_DNA"/>
</dbReference>
<evidence type="ECO:0000313" key="3">
    <source>
        <dbReference type="Proteomes" id="UP001627154"/>
    </source>
</evidence>
<feature type="domain" description="26S proteasome non-ATPase regulatory subunit RPN1 C-terminal" evidence="1">
    <location>
        <begin position="15"/>
        <end position="67"/>
    </location>
</feature>
<evidence type="ECO:0000313" key="2">
    <source>
        <dbReference type="EMBL" id="KAL3405118.1"/>
    </source>
</evidence>
<dbReference type="InterPro" id="IPR041433">
    <property type="entry name" value="RPN1_C"/>
</dbReference>
<keyword evidence="3" id="KW-1185">Reference proteome</keyword>
<dbReference type="Pfam" id="PF18051">
    <property type="entry name" value="RPN1_C"/>
    <property type="match status" value="1"/>
</dbReference>
<accession>A0ABD2XJZ0</accession>
<gene>
    <name evidence="2" type="ORF">TKK_002172</name>
</gene>
<proteinExistence type="predicted"/>
<dbReference type="Proteomes" id="UP001627154">
    <property type="component" value="Unassembled WGS sequence"/>
</dbReference>
<comment type="caution">
    <text evidence="2">The sequence shown here is derived from an EMBL/GenBank/DDBJ whole genome shotgun (WGS) entry which is preliminary data.</text>
</comment>
<reference evidence="2 3" key="1">
    <citation type="journal article" date="2024" name="bioRxiv">
        <title>A reference genome for Trichogramma kaykai: A tiny desert-dwelling parasitoid wasp with competing sex-ratio distorters.</title>
        <authorList>
            <person name="Culotta J."/>
            <person name="Lindsey A.R."/>
        </authorList>
    </citation>
    <scope>NUCLEOTIDE SEQUENCE [LARGE SCALE GENOMIC DNA]</scope>
    <source>
        <strain evidence="2 3">KSX58</strain>
    </source>
</reference>